<keyword evidence="1" id="KW-0175">Coiled coil</keyword>
<proteinExistence type="predicted"/>
<keyword evidence="4" id="KW-1185">Reference proteome</keyword>
<comment type="caution">
    <text evidence="3">The sequence shown here is derived from an EMBL/GenBank/DDBJ whole genome shotgun (WGS) entry which is preliminary data.</text>
</comment>
<accession>A0ABU6ZLA3</accession>
<evidence type="ECO:0000256" key="1">
    <source>
        <dbReference type="SAM" id="Coils"/>
    </source>
</evidence>
<feature type="compositionally biased region" description="Gly residues" evidence="2">
    <location>
        <begin position="297"/>
        <end position="306"/>
    </location>
</feature>
<dbReference type="Proteomes" id="UP001341840">
    <property type="component" value="Unassembled WGS sequence"/>
</dbReference>
<feature type="coiled-coil region" evidence="1">
    <location>
        <begin position="166"/>
        <end position="214"/>
    </location>
</feature>
<sequence length="306" mass="33522">MAMLDDPGKMAPRAILPIGAMPASSSPKRKRNGGKGVDVMDRVLGEDAAWEHLVNPLDLAFPKGYNFRKALDAGLTSASVRKPLQTMPSDQLLGESWRLSCKSLACLQVGLETALAAKTKAEEELLAAQGQVALLKVERDSALTYLPLKEKVDTLNDELSMKEGEHQSALELVTQLEEDIKVLQTERKSCRSSLEQEQKRAEVAEKKAEELSSSHHKSQFDLGAATEMPNYWCTEWKKLDTDAKEMRIYVPEGASGDDVDMEEVPPEVDHEQEPGEIGIDLQPRTTEQVPQPEAGDGVDGGGECPT</sequence>
<feature type="coiled-coil region" evidence="1">
    <location>
        <begin position="111"/>
        <end position="138"/>
    </location>
</feature>
<feature type="region of interest" description="Disordered" evidence="2">
    <location>
        <begin position="253"/>
        <end position="306"/>
    </location>
</feature>
<protein>
    <submittedName>
        <fullName evidence="3">Uncharacterized protein</fullName>
    </submittedName>
</protein>
<feature type="region of interest" description="Disordered" evidence="2">
    <location>
        <begin position="15"/>
        <end position="37"/>
    </location>
</feature>
<gene>
    <name evidence="3" type="ORF">PIB30_067072</name>
</gene>
<evidence type="ECO:0000313" key="4">
    <source>
        <dbReference type="Proteomes" id="UP001341840"/>
    </source>
</evidence>
<name>A0ABU6ZLA3_9FABA</name>
<dbReference type="EMBL" id="JASCZI010272554">
    <property type="protein sequence ID" value="MED6222719.1"/>
    <property type="molecule type" value="Genomic_DNA"/>
</dbReference>
<reference evidence="3 4" key="1">
    <citation type="journal article" date="2023" name="Plants (Basel)">
        <title>Bridging the Gap: Combining Genomics and Transcriptomics Approaches to Understand Stylosanthes scabra, an Orphan Legume from the Brazilian Caatinga.</title>
        <authorList>
            <person name="Ferreira-Neto J.R.C."/>
            <person name="da Silva M.D."/>
            <person name="Binneck E."/>
            <person name="de Melo N.F."/>
            <person name="da Silva R.H."/>
            <person name="de Melo A.L.T.M."/>
            <person name="Pandolfi V."/>
            <person name="Bustamante F.O."/>
            <person name="Brasileiro-Vidal A.C."/>
            <person name="Benko-Iseppon A.M."/>
        </authorList>
    </citation>
    <scope>NUCLEOTIDE SEQUENCE [LARGE SCALE GENOMIC DNA]</scope>
    <source>
        <tissue evidence="3">Leaves</tissue>
    </source>
</reference>
<organism evidence="3 4">
    <name type="scientific">Stylosanthes scabra</name>
    <dbReference type="NCBI Taxonomy" id="79078"/>
    <lineage>
        <taxon>Eukaryota</taxon>
        <taxon>Viridiplantae</taxon>
        <taxon>Streptophyta</taxon>
        <taxon>Embryophyta</taxon>
        <taxon>Tracheophyta</taxon>
        <taxon>Spermatophyta</taxon>
        <taxon>Magnoliopsida</taxon>
        <taxon>eudicotyledons</taxon>
        <taxon>Gunneridae</taxon>
        <taxon>Pentapetalae</taxon>
        <taxon>rosids</taxon>
        <taxon>fabids</taxon>
        <taxon>Fabales</taxon>
        <taxon>Fabaceae</taxon>
        <taxon>Papilionoideae</taxon>
        <taxon>50 kb inversion clade</taxon>
        <taxon>dalbergioids sensu lato</taxon>
        <taxon>Dalbergieae</taxon>
        <taxon>Pterocarpus clade</taxon>
        <taxon>Stylosanthes</taxon>
    </lineage>
</organism>
<evidence type="ECO:0000256" key="2">
    <source>
        <dbReference type="SAM" id="MobiDB-lite"/>
    </source>
</evidence>
<evidence type="ECO:0000313" key="3">
    <source>
        <dbReference type="EMBL" id="MED6222719.1"/>
    </source>
</evidence>
<feature type="compositionally biased region" description="Acidic residues" evidence="2">
    <location>
        <begin position="255"/>
        <end position="266"/>
    </location>
</feature>